<proteinExistence type="predicted"/>
<evidence type="ECO:0008006" key="3">
    <source>
        <dbReference type="Google" id="ProtNLM"/>
    </source>
</evidence>
<feature type="non-terminal residue" evidence="1">
    <location>
        <position position="1"/>
    </location>
</feature>
<name>A0A0C3BFE4_PILCF</name>
<reference evidence="1 2" key="1">
    <citation type="submission" date="2014-04" db="EMBL/GenBank/DDBJ databases">
        <authorList>
            <consortium name="DOE Joint Genome Institute"/>
            <person name="Kuo A."/>
            <person name="Tarkka M."/>
            <person name="Buscot F."/>
            <person name="Kohler A."/>
            <person name="Nagy L.G."/>
            <person name="Floudas D."/>
            <person name="Copeland A."/>
            <person name="Barry K.W."/>
            <person name="Cichocki N."/>
            <person name="Veneault-Fourrey C."/>
            <person name="LaButti K."/>
            <person name="Lindquist E.A."/>
            <person name="Lipzen A."/>
            <person name="Lundell T."/>
            <person name="Morin E."/>
            <person name="Murat C."/>
            <person name="Sun H."/>
            <person name="Tunlid A."/>
            <person name="Henrissat B."/>
            <person name="Grigoriev I.V."/>
            <person name="Hibbett D.S."/>
            <person name="Martin F."/>
            <person name="Nordberg H.P."/>
            <person name="Cantor M.N."/>
            <person name="Hua S.X."/>
        </authorList>
    </citation>
    <scope>NUCLEOTIDE SEQUENCE [LARGE SCALE GENOMIC DNA]</scope>
    <source>
        <strain evidence="1 2">F 1598</strain>
    </source>
</reference>
<organism evidence="1 2">
    <name type="scientific">Piloderma croceum (strain F 1598)</name>
    <dbReference type="NCBI Taxonomy" id="765440"/>
    <lineage>
        <taxon>Eukaryota</taxon>
        <taxon>Fungi</taxon>
        <taxon>Dikarya</taxon>
        <taxon>Basidiomycota</taxon>
        <taxon>Agaricomycotina</taxon>
        <taxon>Agaricomycetes</taxon>
        <taxon>Agaricomycetidae</taxon>
        <taxon>Atheliales</taxon>
        <taxon>Atheliaceae</taxon>
        <taxon>Piloderma</taxon>
    </lineage>
</organism>
<evidence type="ECO:0000313" key="1">
    <source>
        <dbReference type="EMBL" id="KIM85018.1"/>
    </source>
</evidence>
<reference evidence="2" key="2">
    <citation type="submission" date="2015-01" db="EMBL/GenBank/DDBJ databases">
        <title>Evolutionary Origins and Diversification of the Mycorrhizal Mutualists.</title>
        <authorList>
            <consortium name="DOE Joint Genome Institute"/>
            <consortium name="Mycorrhizal Genomics Consortium"/>
            <person name="Kohler A."/>
            <person name="Kuo A."/>
            <person name="Nagy L.G."/>
            <person name="Floudas D."/>
            <person name="Copeland A."/>
            <person name="Barry K.W."/>
            <person name="Cichocki N."/>
            <person name="Veneault-Fourrey C."/>
            <person name="LaButti K."/>
            <person name="Lindquist E.A."/>
            <person name="Lipzen A."/>
            <person name="Lundell T."/>
            <person name="Morin E."/>
            <person name="Murat C."/>
            <person name="Riley R."/>
            <person name="Ohm R."/>
            <person name="Sun H."/>
            <person name="Tunlid A."/>
            <person name="Henrissat B."/>
            <person name="Grigoriev I.V."/>
            <person name="Hibbett D.S."/>
            <person name="Martin F."/>
        </authorList>
    </citation>
    <scope>NUCLEOTIDE SEQUENCE [LARGE SCALE GENOMIC DNA]</scope>
    <source>
        <strain evidence="2">F 1598</strain>
    </source>
</reference>
<dbReference type="AlphaFoldDB" id="A0A0C3BFE4"/>
<accession>A0A0C3BFE4</accession>
<gene>
    <name evidence="1" type="ORF">PILCRDRAFT_49987</name>
</gene>
<protein>
    <recommendedName>
        <fullName evidence="3">Reverse transcriptase domain-containing protein</fullName>
    </recommendedName>
</protein>
<feature type="non-terminal residue" evidence="1">
    <location>
        <position position="198"/>
    </location>
</feature>
<evidence type="ECO:0000313" key="2">
    <source>
        <dbReference type="Proteomes" id="UP000054166"/>
    </source>
</evidence>
<keyword evidence="2" id="KW-1185">Reference proteome</keyword>
<sequence>LLRKSDLNGYQIPGSDEDLKTTLFADDTTVFLAESDSYDTLLAILTLWCRASGARFNVNKTEILPIGTKTYRDHVLNTRKTTPNGMPLPASIHIARDKEPIRILGGWVGNGIDEEAVWSKNINKIQNTFDRWDQRHPTLISRRLIVNMFAGGITQYLTMVQGMPKEVESRIQKMINALIWDGKKAPVNLGIMNAPDGE</sequence>
<dbReference type="OrthoDB" id="2205812at2759"/>
<dbReference type="InParanoid" id="A0A0C3BFE4"/>
<dbReference type="Proteomes" id="UP000054166">
    <property type="component" value="Unassembled WGS sequence"/>
</dbReference>
<dbReference type="HOGENOM" id="CLU_077575_1_0_1"/>
<dbReference type="EMBL" id="KN832986">
    <property type="protein sequence ID" value="KIM85018.1"/>
    <property type="molecule type" value="Genomic_DNA"/>
</dbReference>